<evidence type="ECO:0000313" key="2">
    <source>
        <dbReference type="EMBL" id="CAI9169283.1"/>
    </source>
</evidence>
<feature type="compositionally biased region" description="Basic and acidic residues" evidence="1">
    <location>
        <begin position="7"/>
        <end position="18"/>
    </location>
</feature>
<feature type="compositionally biased region" description="Pro residues" evidence="1">
    <location>
        <begin position="25"/>
        <end position="34"/>
    </location>
</feature>
<proteinExistence type="predicted"/>
<evidence type="ECO:0000256" key="1">
    <source>
        <dbReference type="SAM" id="MobiDB-lite"/>
    </source>
</evidence>
<dbReference type="EMBL" id="OX459965">
    <property type="protein sequence ID" value="CAI9169283.1"/>
    <property type="molecule type" value="Genomic_DNA"/>
</dbReference>
<dbReference type="Proteomes" id="UP001176941">
    <property type="component" value="Chromosome 29"/>
</dbReference>
<organism evidence="2 3">
    <name type="scientific">Rangifer tarandus platyrhynchus</name>
    <name type="common">Svalbard reindeer</name>
    <dbReference type="NCBI Taxonomy" id="3082113"/>
    <lineage>
        <taxon>Eukaryota</taxon>
        <taxon>Metazoa</taxon>
        <taxon>Chordata</taxon>
        <taxon>Craniata</taxon>
        <taxon>Vertebrata</taxon>
        <taxon>Euteleostomi</taxon>
        <taxon>Mammalia</taxon>
        <taxon>Eutheria</taxon>
        <taxon>Laurasiatheria</taxon>
        <taxon>Artiodactyla</taxon>
        <taxon>Ruminantia</taxon>
        <taxon>Pecora</taxon>
        <taxon>Cervidae</taxon>
        <taxon>Odocoileinae</taxon>
        <taxon>Rangifer</taxon>
    </lineage>
</organism>
<keyword evidence="3" id="KW-1185">Reference proteome</keyword>
<accession>A0ABN8Z601</accession>
<reference evidence="2" key="1">
    <citation type="submission" date="2023-04" db="EMBL/GenBank/DDBJ databases">
        <authorList>
            <consortium name="ELIXIR-Norway"/>
        </authorList>
    </citation>
    <scope>NUCLEOTIDE SEQUENCE [LARGE SCALE GENOMIC DNA]</scope>
</reference>
<gene>
    <name evidence="2" type="ORF">MRATA1EN1_LOCUS18245</name>
</gene>
<protein>
    <submittedName>
        <fullName evidence="2">Uncharacterized protein</fullName>
    </submittedName>
</protein>
<feature type="region of interest" description="Disordered" evidence="1">
    <location>
        <begin position="1"/>
        <end position="42"/>
    </location>
</feature>
<sequence>MRAQRRPAPDPRRPDPPRARAGPRRPAPPRPRSAPPLFRWRPRATGLNPVSASVPAWRPPLGCLGWCSFSRRPSASVGGARSGWGGTTGLGLGALVHPGPDRKALVVAGPGTRAGALSDPRHAGLAPLRSRVRVWRGLGTERSHVLGRWSRDWTSTRKFAGFAASVMPAFALVAGGLGARPPRGLCSQACLRAPRLTAGKPEVRAETAAFFSPHPDFKMTAFPPSHSFVTEYF</sequence>
<evidence type="ECO:0000313" key="3">
    <source>
        <dbReference type="Proteomes" id="UP001176941"/>
    </source>
</evidence>
<name>A0ABN8Z601_RANTA</name>